<protein>
    <submittedName>
        <fullName evidence="1">Uncharacterized protein</fullName>
    </submittedName>
</protein>
<dbReference type="HOGENOM" id="CLU_1768194_0_0_1"/>
<sequence length="147" mass="16816">MLTRLKWPHFLQGVRKLQPESYDSQLYSRCIFSPVFRPRLSLINNVLKSATSPTTIRSFKLVFSPCFTNPEMLTTVILIPEIRRPWINLDEVLSSSRLPELVCQGWSCGGIVRVQWSGHDFGSIRFPGVSHFPLQTLRFSCNFIATG</sequence>
<proteinExistence type="predicted"/>
<evidence type="ECO:0000313" key="1">
    <source>
        <dbReference type="EMBL" id="KDR74471.1"/>
    </source>
</evidence>
<accession>A0A067SUD9</accession>
<organism evidence="1 2">
    <name type="scientific">Galerina marginata (strain CBS 339.88)</name>
    <dbReference type="NCBI Taxonomy" id="685588"/>
    <lineage>
        <taxon>Eukaryota</taxon>
        <taxon>Fungi</taxon>
        <taxon>Dikarya</taxon>
        <taxon>Basidiomycota</taxon>
        <taxon>Agaricomycotina</taxon>
        <taxon>Agaricomycetes</taxon>
        <taxon>Agaricomycetidae</taxon>
        <taxon>Agaricales</taxon>
        <taxon>Agaricineae</taxon>
        <taxon>Strophariaceae</taxon>
        <taxon>Galerina</taxon>
    </lineage>
</organism>
<gene>
    <name evidence="1" type="ORF">GALMADRAFT_587135</name>
</gene>
<dbReference type="Proteomes" id="UP000027222">
    <property type="component" value="Unassembled WGS sequence"/>
</dbReference>
<dbReference type="EMBL" id="KL142383">
    <property type="protein sequence ID" value="KDR74471.1"/>
    <property type="molecule type" value="Genomic_DNA"/>
</dbReference>
<name>A0A067SUD9_GALM3</name>
<evidence type="ECO:0000313" key="2">
    <source>
        <dbReference type="Proteomes" id="UP000027222"/>
    </source>
</evidence>
<reference evidence="2" key="1">
    <citation type="journal article" date="2014" name="Proc. Natl. Acad. Sci. U.S.A.">
        <title>Extensive sampling of basidiomycete genomes demonstrates inadequacy of the white-rot/brown-rot paradigm for wood decay fungi.</title>
        <authorList>
            <person name="Riley R."/>
            <person name="Salamov A.A."/>
            <person name="Brown D.W."/>
            <person name="Nagy L.G."/>
            <person name="Floudas D."/>
            <person name="Held B.W."/>
            <person name="Levasseur A."/>
            <person name="Lombard V."/>
            <person name="Morin E."/>
            <person name="Otillar R."/>
            <person name="Lindquist E.A."/>
            <person name="Sun H."/>
            <person name="LaButti K.M."/>
            <person name="Schmutz J."/>
            <person name="Jabbour D."/>
            <person name="Luo H."/>
            <person name="Baker S.E."/>
            <person name="Pisabarro A.G."/>
            <person name="Walton J.D."/>
            <person name="Blanchette R.A."/>
            <person name="Henrissat B."/>
            <person name="Martin F."/>
            <person name="Cullen D."/>
            <person name="Hibbett D.S."/>
            <person name="Grigoriev I.V."/>
        </authorList>
    </citation>
    <scope>NUCLEOTIDE SEQUENCE [LARGE SCALE GENOMIC DNA]</scope>
    <source>
        <strain evidence="2">CBS 339.88</strain>
    </source>
</reference>
<keyword evidence="2" id="KW-1185">Reference proteome</keyword>
<dbReference type="AlphaFoldDB" id="A0A067SUD9"/>